<dbReference type="AlphaFoldDB" id="A0AAJ4ZFW3"/>
<dbReference type="RefSeq" id="WP_147284621.1">
    <property type="nucleotide sequence ID" value="NZ_CP010310.2"/>
</dbReference>
<gene>
    <name evidence="2" type="ORF">NCTC13159_04109</name>
</gene>
<accession>A0AAJ4ZFW3</accession>
<dbReference type="EMBL" id="UGSJ01000001">
    <property type="protein sequence ID" value="SUA92575.1"/>
    <property type="molecule type" value="Genomic_DNA"/>
</dbReference>
<sequence>MNVNAYPPGDLPAGRAGGHGHRVAPYSAASVNALMERMPLPVFAPVTGHDGTGAPLPPAGPYDFSAAQRVHDGRAAESPVAVVRLSLPSAGPPAQYVVRSHPSAASATQAWLASRLCGALGLATPTAILVRGCSLAVDGIHDPERLYLATPFLPAYESLGRWLEGDAAWRVIDGVPGGASPACGQARTEARELGRQVARLADAVGPQAGAAAMQARNAHRAVLYGALPDVYQCALERHRLAAMWLDNRDLFDGDMGNLGIWRDKNDLPYAMTVDFTGCLGMAATPAGAPRCLRSGASAMLGRRLGELRAADWTNAMPDVLKDPVGVYALAAEMAYRLGRIGTSDILPWASVVSALTERFGGDGGGDAPHARIDRILARRDSLVALLGGTNAAQTWARMYPTRAAAIGAQQSRFLASSQYP</sequence>
<dbReference type="Proteomes" id="UP000254589">
    <property type="component" value="Unassembled WGS sequence"/>
</dbReference>
<proteinExistence type="predicted"/>
<evidence type="ECO:0000313" key="3">
    <source>
        <dbReference type="Proteomes" id="UP000254589"/>
    </source>
</evidence>
<evidence type="ECO:0000313" key="2">
    <source>
        <dbReference type="EMBL" id="SUA92575.1"/>
    </source>
</evidence>
<organism evidence="2 3">
    <name type="scientific">Pandoraea pulmonicola</name>
    <dbReference type="NCBI Taxonomy" id="93221"/>
    <lineage>
        <taxon>Bacteria</taxon>
        <taxon>Pseudomonadati</taxon>
        <taxon>Pseudomonadota</taxon>
        <taxon>Betaproteobacteria</taxon>
        <taxon>Burkholderiales</taxon>
        <taxon>Burkholderiaceae</taxon>
        <taxon>Pandoraea</taxon>
    </lineage>
</organism>
<protein>
    <submittedName>
        <fullName evidence="2">Uncharacterized protein</fullName>
    </submittedName>
</protein>
<evidence type="ECO:0000256" key="1">
    <source>
        <dbReference type="SAM" id="MobiDB-lite"/>
    </source>
</evidence>
<feature type="region of interest" description="Disordered" evidence="1">
    <location>
        <begin position="1"/>
        <end position="20"/>
    </location>
</feature>
<name>A0AAJ4ZFW3_PANPU</name>
<reference evidence="2 3" key="1">
    <citation type="submission" date="2018-06" db="EMBL/GenBank/DDBJ databases">
        <authorList>
            <consortium name="Pathogen Informatics"/>
            <person name="Doyle S."/>
        </authorList>
    </citation>
    <scope>NUCLEOTIDE SEQUENCE [LARGE SCALE GENOMIC DNA]</scope>
    <source>
        <strain evidence="2 3">NCTC13159</strain>
    </source>
</reference>
<comment type="caution">
    <text evidence="2">The sequence shown here is derived from an EMBL/GenBank/DDBJ whole genome shotgun (WGS) entry which is preliminary data.</text>
</comment>